<dbReference type="OrthoDB" id="10531438at2759"/>
<dbReference type="Proteomes" id="UP000530660">
    <property type="component" value="Unassembled WGS sequence"/>
</dbReference>
<gene>
    <name evidence="2" type="ORF">F1559_005050</name>
</gene>
<reference evidence="2 3" key="1">
    <citation type="journal article" date="2020" name="J. Phycol.">
        <title>Comparative genome analysis reveals Cyanidiococcus gen. nov., a new extremophilic red algal genus sister to Cyanidioschyzon (Cyanidioschyzonaceae, Rhodophyta).</title>
        <authorList>
            <person name="Liu S.-L."/>
            <person name="Chiang Y.-R."/>
            <person name="Yoon H.S."/>
            <person name="Fu H.-Y."/>
        </authorList>
    </citation>
    <scope>NUCLEOTIDE SEQUENCE [LARGE SCALE GENOMIC DNA]</scope>
    <source>
        <strain evidence="2 3">THAL066</strain>
    </source>
</reference>
<dbReference type="AlphaFoldDB" id="A0A7J7ISB9"/>
<evidence type="ECO:0000313" key="2">
    <source>
        <dbReference type="EMBL" id="KAF6005457.1"/>
    </source>
</evidence>
<proteinExistence type="predicted"/>
<sequence>MRRPRQGQPTLEDEALARQLQSEYDREWAEALSTQERNRSTVSGRSASIRSGTVSQHPRVDADHSLGAELREALGQAQETVSQWWHSLKGTVQSWMSERESAGRSSQRYASEDPMLGPPHNYAVPEAMSEERSEGVTEESVSTDPRWSQSEGDPTLSTASLYHRVRPDSSPSHTSVSFSKKDM</sequence>
<evidence type="ECO:0000313" key="3">
    <source>
        <dbReference type="Proteomes" id="UP000530660"/>
    </source>
</evidence>
<feature type="region of interest" description="Disordered" evidence="1">
    <location>
        <begin position="29"/>
        <end position="68"/>
    </location>
</feature>
<dbReference type="EMBL" id="VWRR01000001">
    <property type="protein sequence ID" value="KAF6005457.1"/>
    <property type="molecule type" value="Genomic_DNA"/>
</dbReference>
<feature type="compositionally biased region" description="Polar residues" evidence="1">
    <location>
        <begin position="32"/>
        <end position="56"/>
    </location>
</feature>
<accession>A0A7J7ISB9</accession>
<comment type="caution">
    <text evidence="2">The sequence shown here is derived from an EMBL/GenBank/DDBJ whole genome shotgun (WGS) entry which is preliminary data.</text>
</comment>
<organism evidence="2 3">
    <name type="scientific">Cyanidiococcus yangmingshanensis</name>
    <dbReference type="NCBI Taxonomy" id="2690220"/>
    <lineage>
        <taxon>Eukaryota</taxon>
        <taxon>Rhodophyta</taxon>
        <taxon>Bangiophyceae</taxon>
        <taxon>Cyanidiales</taxon>
        <taxon>Cyanidiaceae</taxon>
        <taxon>Cyanidiococcus</taxon>
    </lineage>
</organism>
<feature type="compositionally biased region" description="Basic and acidic residues" evidence="1">
    <location>
        <begin position="58"/>
        <end position="68"/>
    </location>
</feature>
<evidence type="ECO:0000256" key="1">
    <source>
        <dbReference type="SAM" id="MobiDB-lite"/>
    </source>
</evidence>
<feature type="compositionally biased region" description="Polar residues" evidence="1">
    <location>
        <begin position="139"/>
        <end position="160"/>
    </location>
</feature>
<name>A0A7J7ISB9_9RHOD</name>
<feature type="compositionally biased region" description="Polar residues" evidence="1">
    <location>
        <begin position="169"/>
        <end position="183"/>
    </location>
</feature>
<protein>
    <submittedName>
        <fullName evidence="2">Uncharacterized protein</fullName>
    </submittedName>
</protein>
<feature type="region of interest" description="Disordered" evidence="1">
    <location>
        <begin position="95"/>
        <end position="183"/>
    </location>
</feature>
<keyword evidence="3" id="KW-1185">Reference proteome</keyword>